<keyword evidence="1" id="KW-1133">Transmembrane helix</keyword>
<reference evidence="4" key="1">
    <citation type="submission" date="2025-08" db="UniProtKB">
        <authorList>
            <consortium name="RefSeq"/>
        </authorList>
    </citation>
    <scope>IDENTIFICATION</scope>
    <source>
        <tissue evidence="4">Young leaves</tissue>
    </source>
</reference>
<dbReference type="InterPro" id="IPR052451">
    <property type="entry name" value="Ser/Thr_kinase-like"/>
</dbReference>
<keyword evidence="1" id="KW-0472">Membrane</keyword>
<feature type="domain" description="Protein kinase" evidence="2">
    <location>
        <begin position="75"/>
        <end position="328"/>
    </location>
</feature>
<feature type="transmembrane region" description="Helical" evidence="1">
    <location>
        <begin position="6"/>
        <end position="24"/>
    </location>
</feature>
<sequence length="334" mass="37023">MLKLILIVASATIFVLLLVSIFFLRHKLSKTNHRNDIENPSPDNNQKKQDTAAATVEELTTFEGGEDLTIDEILEAPGEVIGKYHYGTLYKASLQSTQRTTLLMFLRPAAVESSVDDVVRFLGSIRHRNLVPMLGFYAGGRGERLLVHPFYGRGNLSEFITVGESESKNWEIIYKISLGIAKALDHLHHGLPKPVPHGNLKPKNIFLDPDFEPYVSDFGLHLLLNAAATRELLQASSASGYNAPELVRMTDADERTDVYSYGKILLELLSAKDTMNLTAVACGGDGGDCSVSKERNLQCLFQIGEACCSSSPIRRPDFKEVIEKIEEIGRIEMD</sequence>
<dbReference type="Gene3D" id="1.10.510.10">
    <property type="entry name" value="Transferase(Phosphotransferase) domain 1"/>
    <property type="match status" value="1"/>
</dbReference>
<dbReference type="GeneID" id="111459294"/>
<dbReference type="Proteomes" id="UP000504609">
    <property type="component" value="Unplaced"/>
</dbReference>
<organism evidence="3 4">
    <name type="scientific">Cucurbita moschata</name>
    <name type="common">Winter crookneck squash</name>
    <name type="synonym">Cucurbita pepo var. moschata</name>
    <dbReference type="NCBI Taxonomy" id="3662"/>
    <lineage>
        <taxon>Eukaryota</taxon>
        <taxon>Viridiplantae</taxon>
        <taxon>Streptophyta</taxon>
        <taxon>Embryophyta</taxon>
        <taxon>Tracheophyta</taxon>
        <taxon>Spermatophyta</taxon>
        <taxon>Magnoliopsida</taxon>
        <taxon>eudicotyledons</taxon>
        <taxon>Gunneridae</taxon>
        <taxon>Pentapetalae</taxon>
        <taxon>rosids</taxon>
        <taxon>fabids</taxon>
        <taxon>Cucurbitales</taxon>
        <taxon>Cucurbitaceae</taxon>
        <taxon>Cucurbiteae</taxon>
        <taxon>Cucurbita</taxon>
    </lineage>
</organism>
<dbReference type="PROSITE" id="PS50011">
    <property type="entry name" value="PROTEIN_KINASE_DOM"/>
    <property type="match status" value="1"/>
</dbReference>
<evidence type="ECO:0000259" key="2">
    <source>
        <dbReference type="PROSITE" id="PS50011"/>
    </source>
</evidence>
<protein>
    <submittedName>
        <fullName evidence="4">Kinase-like protein TMKL1</fullName>
    </submittedName>
</protein>
<accession>A0A6J1H0H8</accession>
<keyword evidence="1" id="KW-0812">Transmembrane</keyword>
<dbReference type="Pfam" id="PF07714">
    <property type="entry name" value="PK_Tyr_Ser-Thr"/>
    <property type="match status" value="1"/>
</dbReference>
<dbReference type="KEGG" id="cmos:111459294"/>
<dbReference type="InterPro" id="IPR000719">
    <property type="entry name" value="Prot_kinase_dom"/>
</dbReference>
<dbReference type="RefSeq" id="XP_022957896.1">
    <property type="nucleotide sequence ID" value="XM_023102128.1"/>
</dbReference>
<dbReference type="InterPro" id="IPR011009">
    <property type="entry name" value="Kinase-like_dom_sf"/>
</dbReference>
<evidence type="ECO:0000256" key="1">
    <source>
        <dbReference type="SAM" id="Phobius"/>
    </source>
</evidence>
<dbReference type="GO" id="GO:0005524">
    <property type="term" value="F:ATP binding"/>
    <property type="evidence" value="ECO:0007669"/>
    <property type="project" value="InterPro"/>
</dbReference>
<proteinExistence type="predicted"/>
<dbReference type="InterPro" id="IPR001245">
    <property type="entry name" value="Ser-Thr/Tyr_kinase_cat_dom"/>
</dbReference>
<dbReference type="AlphaFoldDB" id="A0A6J1H0H8"/>
<evidence type="ECO:0000313" key="4">
    <source>
        <dbReference type="RefSeq" id="XP_022957896.1"/>
    </source>
</evidence>
<dbReference type="SUPFAM" id="SSF56112">
    <property type="entry name" value="Protein kinase-like (PK-like)"/>
    <property type="match status" value="1"/>
</dbReference>
<keyword evidence="3" id="KW-1185">Reference proteome</keyword>
<name>A0A6J1H0H8_CUCMO</name>
<gene>
    <name evidence="4" type="primary">LOC111459294</name>
</gene>
<dbReference type="PANTHER" id="PTHR48008">
    <property type="entry name" value="LEUCINE-RICH REPEAT RECEPTOR-LIKE PROTEIN KINASE IMK3-RELATED"/>
    <property type="match status" value="1"/>
</dbReference>
<dbReference type="PANTHER" id="PTHR48008:SF13">
    <property type="entry name" value="PROTEIN KINASE SUPERFAMILY PROTEIN"/>
    <property type="match status" value="1"/>
</dbReference>
<evidence type="ECO:0000313" key="3">
    <source>
        <dbReference type="Proteomes" id="UP000504609"/>
    </source>
</evidence>
<dbReference type="GO" id="GO:0004672">
    <property type="term" value="F:protein kinase activity"/>
    <property type="evidence" value="ECO:0007669"/>
    <property type="project" value="InterPro"/>
</dbReference>